<name>A0A397N796_ECTOL</name>
<dbReference type="EMBL" id="QXDA01000003">
    <property type="protein sequence ID" value="RIA31613.1"/>
    <property type="molecule type" value="Genomic_DNA"/>
</dbReference>
<evidence type="ECO:0000313" key="2">
    <source>
        <dbReference type="Proteomes" id="UP000265836"/>
    </source>
</evidence>
<gene>
    <name evidence="1" type="ORF">DFO61_2337</name>
</gene>
<organism evidence="1 2">
    <name type="scientific">Ectopseudomonas oleovorans</name>
    <name type="common">Pseudomonas oleovorans</name>
    <dbReference type="NCBI Taxonomy" id="301"/>
    <lineage>
        <taxon>Bacteria</taxon>
        <taxon>Pseudomonadati</taxon>
        <taxon>Pseudomonadota</taxon>
        <taxon>Gammaproteobacteria</taxon>
        <taxon>Pseudomonadales</taxon>
        <taxon>Pseudomonadaceae</taxon>
        <taxon>Ectopseudomonas</taxon>
    </lineage>
</organism>
<dbReference type="AlphaFoldDB" id="A0A397N796"/>
<sequence>MVLEFQCIYGQKHPVLGDVWYRFPRCLVAGGDRYDRYMCSALFMTMHTPEECSQALEKIDLVKSKKAIEEQFGINDTYITFSANGAQVEILIEEESNAAEGCFNLEEFRKAICAWQEFLRKPESTCKIQVSIA</sequence>
<dbReference type="Proteomes" id="UP000265836">
    <property type="component" value="Unassembled WGS sequence"/>
</dbReference>
<evidence type="ECO:0000313" key="1">
    <source>
        <dbReference type="EMBL" id="RIA31613.1"/>
    </source>
</evidence>
<proteinExistence type="predicted"/>
<reference evidence="1 2" key="1">
    <citation type="submission" date="2018-08" db="EMBL/GenBank/DDBJ databases">
        <title>Genome sequencing of rice bacterial endophytes.</title>
        <authorList>
            <person name="Venturi V."/>
        </authorList>
    </citation>
    <scope>NUCLEOTIDE SEQUENCE [LARGE SCALE GENOMIC DNA]</scope>
    <source>
        <strain evidence="1 2">E1205</strain>
    </source>
</reference>
<comment type="caution">
    <text evidence="1">The sequence shown here is derived from an EMBL/GenBank/DDBJ whole genome shotgun (WGS) entry which is preliminary data.</text>
</comment>
<protein>
    <submittedName>
        <fullName evidence="1">Uncharacterized protein</fullName>
    </submittedName>
</protein>
<accession>A0A397N796</accession>